<organism evidence="3 4">
    <name type="scientific">Thalassiosira oceanica</name>
    <name type="common">Marine diatom</name>
    <dbReference type="NCBI Taxonomy" id="159749"/>
    <lineage>
        <taxon>Eukaryota</taxon>
        <taxon>Sar</taxon>
        <taxon>Stramenopiles</taxon>
        <taxon>Ochrophyta</taxon>
        <taxon>Bacillariophyta</taxon>
        <taxon>Coscinodiscophyceae</taxon>
        <taxon>Thalassiosirophycidae</taxon>
        <taxon>Thalassiosirales</taxon>
        <taxon>Thalassiosiraceae</taxon>
        <taxon>Thalassiosira</taxon>
    </lineage>
</organism>
<evidence type="ECO:0000313" key="3">
    <source>
        <dbReference type="EMBL" id="EJK73347.1"/>
    </source>
</evidence>
<dbReference type="AlphaFoldDB" id="K0TNA8"/>
<feature type="chain" id="PRO_5003841265" evidence="2">
    <location>
        <begin position="20"/>
        <end position="440"/>
    </location>
</feature>
<proteinExistence type="predicted"/>
<reference evidence="3 4" key="1">
    <citation type="journal article" date="2012" name="Genome Biol.">
        <title>Genome and low-iron response of an oceanic diatom adapted to chronic iron limitation.</title>
        <authorList>
            <person name="Lommer M."/>
            <person name="Specht M."/>
            <person name="Roy A.S."/>
            <person name="Kraemer L."/>
            <person name="Andreson R."/>
            <person name="Gutowska M.A."/>
            <person name="Wolf J."/>
            <person name="Bergner S.V."/>
            <person name="Schilhabel M.B."/>
            <person name="Klostermeier U.C."/>
            <person name="Beiko R.G."/>
            <person name="Rosenstiel P."/>
            <person name="Hippler M."/>
            <person name="Laroche J."/>
        </authorList>
    </citation>
    <scope>NUCLEOTIDE SEQUENCE [LARGE SCALE GENOMIC DNA]</scope>
    <source>
        <strain evidence="3 4">CCMP1005</strain>
    </source>
</reference>
<evidence type="ECO:0000256" key="1">
    <source>
        <dbReference type="SAM" id="MobiDB-lite"/>
    </source>
</evidence>
<dbReference type="Proteomes" id="UP000266841">
    <property type="component" value="Unassembled WGS sequence"/>
</dbReference>
<name>K0TNA8_THAOC</name>
<evidence type="ECO:0000256" key="2">
    <source>
        <dbReference type="SAM" id="SignalP"/>
    </source>
</evidence>
<dbReference type="EMBL" id="AGNL01004579">
    <property type="protein sequence ID" value="EJK73347.1"/>
    <property type="molecule type" value="Genomic_DNA"/>
</dbReference>
<gene>
    <name evidence="3" type="ORF">THAOC_05033</name>
</gene>
<keyword evidence="2" id="KW-0732">Signal</keyword>
<comment type="caution">
    <text evidence="3">The sequence shown here is derived from an EMBL/GenBank/DDBJ whole genome shotgun (WGS) entry which is preliminary data.</text>
</comment>
<sequence length="440" mass="47769">MKLSSSALALLICLPSTSAIDHRRVNRRRMSGDRRDRHGGRMSSDRTDRNRTFLGDNEGGCEENEFLDLSDLIPSSKKSGKSGKTGKLPASIVPVFFKVGGGGCRDAKMDYYDIVGYEYDEEDARILHKSCNSRVLSALNSPPQMNVTFSWKMDMSCPEDAISCFNDDSGTGPIVSSDEGGPETCFRYNLSPPEFTLVGNDECVDRNRKGRLYSNVGFDQDLDDNEPEGCAARCTANYPVQGLVGFTYKKYPQARCECQYSAGIGFQYKGIPKALAKFRDGAGVGEVKDKIPDTSSALSPSYSKPAFAVACGTEHTPCLCHSLMLMEEGPIKDVIIARCSSGAGDTKTIAPLGDAKRKWLFNHEPQSNGAWAEGGFASHRKKAPRIIHALMVNMVQHIGGSVCGRYPSVLVCLTALGTDARTPNTTLGSLPHSGGVREEE</sequence>
<feature type="signal peptide" evidence="2">
    <location>
        <begin position="1"/>
        <end position="19"/>
    </location>
</feature>
<evidence type="ECO:0000313" key="4">
    <source>
        <dbReference type="Proteomes" id="UP000266841"/>
    </source>
</evidence>
<feature type="region of interest" description="Disordered" evidence="1">
    <location>
        <begin position="23"/>
        <end position="57"/>
    </location>
</feature>
<protein>
    <submittedName>
        <fullName evidence="3">Uncharacterized protein</fullName>
    </submittedName>
</protein>
<accession>K0TNA8</accession>
<keyword evidence="4" id="KW-1185">Reference proteome</keyword>